<dbReference type="AlphaFoldDB" id="A0A832RXB6"/>
<evidence type="ECO:0000256" key="8">
    <source>
        <dbReference type="ARBA" id="ARBA00022490"/>
    </source>
</evidence>
<dbReference type="EMBL" id="DUIH01000009">
    <property type="protein sequence ID" value="HIH69419.1"/>
    <property type="molecule type" value="Genomic_DNA"/>
</dbReference>
<keyword evidence="11 14" id="KW-0255">Endonuclease</keyword>
<keyword evidence="13 14" id="KW-0464">Manganese</keyword>
<sequence length="217" mass="24155">MLVAGVDEAGKGPVLGPLVVACVVMDEHALHELERLGVRDSKRLSARRRARLADRIKEMADVHILALSPREIDAMRERTTMNWVMVHCFSDVLARARADVAYVDAADVSEERFAERIMHCLLERGCPTRVVALHRADVHIPVVSAASIVAKVHRDTAIDELARTYGKIGSGYPSDPSTISFLRDWIAEHHTLPACARASWSTCARLLKETRFRARGE</sequence>
<evidence type="ECO:0000256" key="9">
    <source>
        <dbReference type="ARBA" id="ARBA00022722"/>
    </source>
</evidence>
<dbReference type="RefSeq" id="WP_042685324.1">
    <property type="nucleotide sequence ID" value="NZ_DUIH01000009.1"/>
</dbReference>
<evidence type="ECO:0000256" key="14">
    <source>
        <dbReference type="HAMAP-Rule" id="MF_00052"/>
    </source>
</evidence>
<dbReference type="GO" id="GO:0043137">
    <property type="term" value="P:DNA replication, removal of RNA primer"/>
    <property type="evidence" value="ECO:0007669"/>
    <property type="project" value="TreeGrafter"/>
</dbReference>
<protein>
    <recommendedName>
        <fullName evidence="7 14">Ribonuclease HII</fullName>
        <shortName evidence="14">RNase HII</shortName>
        <ecNumber evidence="6 14">3.1.26.4</ecNumber>
    </recommendedName>
</protein>
<dbReference type="GO" id="GO:0003723">
    <property type="term" value="F:RNA binding"/>
    <property type="evidence" value="ECO:0007669"/>
    <property type="project" value="UniProtKB-UniRule"/>
</dbReference>
<accession>A0A832RXB6</accession>
<dbReference type="Gene3D" id="1.10.10.460">
    <property type="entry name" value="Ribonuclease hii. Domain 2"/>
    <property type="match status" value="1"/>
</dbReference>
<comment type="catalytic activity">
    <reaction evidence="1 14 15 16">
        <text>Endonucleolytic cleavage to 5'-phosphomonoester.</text>
        <dbReference type="EC" id="3.1.26.4"/>
    </reaction>
</comment>
<evidence type="ECO:0000313" key="18">
    <source>
        <dbReference type="EMBL" id="HIH69419.1"/>
    </source>
</evidence>
<dbReference type="PANTHER" id="PTHR10954">
    <property type="entry name" value="RIBONUCLEASE H2 SUBUNIT A"/>
    <property type="match status" value="1"/>
</dbReference>
<evidence type="ECO:0000256" key="16">
    <source>
        <dbReference type="RuleBase" id="RU003515"/>
    </source>
</evidence>
<feature type="binding site" evidence="14 15">
    <location>
        <position position="7"/>
    </location>
    <ligand>
        <name>a divalent metal cation</name>
        <dbReference type="ChEBI" id="CHEBI:60240"/>
    </ligand>
</feature>
<name>A0A832RXB6_9EURY</name>
<evidence type="ECO:0000313" key="19">
    <source>
        <dbReference type="Proteomes" id="UP000600363"/>
    </source>
</evidence>
<dbReference type="PROSITE" id="PS51975">
    <property type="entry name" value="RNASE_H_2"/>
    <property type="match status" value="1"/>
</dbReference>
<dbReference type="InterPro" id="IPR020787">
    <property type="entry name" value="RNase_HII_arc"/>
</dbReference>
<comment type="subcellular location">
    <subcellularLocation>
        <location evidence="4 14">Cytoplasm</location>
    </subcellularLocation>
</comment>
<comment type="similarity">
    <text evidence="5 14 16">Belongs to the RNase HII family.</text>
</comment>
<dbReference type="InterPro" id="IPR024567">
    <property type="entry name" value="RNase_HII/HIII_dom"/>
</dbReference>
<evidence type="ECO:0000256" key="13">
    <source>
        <dbReference type="ARBA" id="ARBA00023211"/>
    </source>
</evidence>
<comment type="cofactor">
    <cofactor evidence="2">
        <name>Mg(2+)</name>
        <dbReference type="ChEBI" id="CHEBI:18420"/>
    </cofactor>
</comment>
<dbReference type="Gene3D" id="3.30.420.10">
    <property type="entry name" value="Ribonuclease H-like superfamily/Ribonuclease H"/>
    <property type="match status" value="1"/>
</dbReference>
<evidence type="ECO:0000256" key="10">
    <source>
        <dbReference type="ARBA" id="ARBA00022723"/>
    </source>
</evidence>
<feature type="binding site" evidence="14 15">
    <location>
        <position position="8"/>
    </location>
    <ligand>
        <name>a divalent metal cation</name>
        <dbReference type="ChEBI" id="CHEBI:60240"/>
    </ligand>
</feature>
<proteinExistence type="inferred from homology"/>
<dbReference type="FunFam" id="1.10.10.460:FF:000001">
    <property type="entry name" value="Ribonuclease"/>
    <property type="match status" value="1"/>
</dbReference>
<evidence type="ECO:0000256" key="3">
    <source>
        <dbReference type="ARBA" id="ARBA00004065"/>
    </source>
</evidence>
<dbReference type="InterPro" id="IPR012337">
    <property type="entry name" value="RNaseH-like_sf"/>
</dbReference>
<dbReference type="InterPro" id="IPR001352">
    <property type="entry name" value="RNase_HII/HIII"/>
</dbReference>
<dbReference type="SUPFAM" id="SSF53098">
    <property type="entry name" value="Ribonuclease H-like"/>
    <property type="match status" value="1"/>
</dbReference>
<comment type="caution">
    <text evidence="18">The sequence shown here is derived from an EMBL/GenBank/DDBJ whole genome shotgun (WGS) entry which is preliminary data.</text>
</comment>
<dbReference type="Pfam" id="PF01351">
    <property type="entry name" value="RNase_HII"/>
    <property type="match status" value="1"/>
</dbReference>
<evidence type="ECO:0000259" key="17">
    <source>
        <dbReference type="PROSITE" id="PS51975"/>
    </source>
</evidence>
<dbReference type="GO" id="GO:0006298">
    <property type="term" value="P:mismatch repair"/>
    <property type="evidence" value="ECO:0007669"/>
    <property type="project" value="TreeGrafter"/>
</dbReference>
<keyword evidence="10 14" id="KW-0479">Metal-binding</keyword>
<keyword evidence="12 14" id="KW-0378">Hydrolase</keyword>
<dbReference type="NCBIfam" id="TIGR00729">
    <property type="entry name" value="ribonuclease HII"/>
    <property type="match status" value="1"/>
</dbReference>
<comment type="cofactor">
    <cofactor evidence="14 15">
        <name>Mn(2+)</name>
        <dbReference type="ChEBI" id="CHEBI:29035"/>
    </cofactor>
    <cofactor evidence="14 15">
        <name>Mg(2+)</name>
        <dbReference type="ChEBI" id="CHEBI:18420"/>
    </cofactor>
    <text evidence="14 15">Manganese or magnesium. Binds 1 divalent metal ion per monomer in the absence of substrate. May bind a second metal ion after substrate binding.</text>
</comment>
<dbReference type="GO" id="GO:0005737">
    <property type="term" value="C:cytoplasm"/>
    <property type="evidence" value="ECO:0007669"/>
    <property type="project" value="UniProtKB-SubCell"/>
</dbReference>
<evidence type="ECO:0000256" key="11">
    <source>
        <dbReference type="ARBA" id="ARBA00022759"/>
    </source>
</evidence>
<dbReference type="InterPro" id="IPR004649">
    <property type="entry name" value="RNase_H2_suA"/>
</dbReference>
<evidence type="ECO:0000256" key="15">
    <source>
        <dbReference type="PROSITE-ProRule" id="PRU01319"/>
    </source>
</evidence>
<dbReference type="Proteomes" id="UP000600363">
    <property type="component" value="Unassembled WGS sequence"/>
</dbReference>
<evidence type="ECO:0000256" key="5">
    <source>
        <dbReference type="ARBA" id="ARBA00007383"/>
    </source>
</evidence>
<feature type="binding site" evidence="14 15">
    <location>
        <position position="104"/>
    </location>
    <ligand>
        <name>a divalent metal cation</name>
        <dbReference type="ChEBI" id="CHEBI:60240"/>
    </ligand>
</feature>
<evidence type="ECO:0000256" key="7">
    <source>
        <dbReference type="ARBA" id="ARBA00019179"/>
    </source>
</evidence>
<comment type="function">
    <text evidence="3 14 16">Endonuclease that specifically degrades the RNA of RNA-DNA hybrids.</text>
</comment>
<dbReference type="GO" id="GO:0004523">
    <property type="term" value="F:RNA-DNA hybrid ribonuclease activity"/>
    <property type="evidence" value="ECO:0007669"/>
    <property type="project" value="UniProtKB-UniRule"/>
</dbReference>
<organism evidence="18 19">
    <name type="scientific">Methermicoccus shengliensis</name>
    <dbReference type="NCBI Taxonomy" id="660064"/>
    <lineage>
        <taxon>Archaea</taxon>
        <taxon>Methanobacteriati</taxon>
        <taxon>Methanobacteriota</taxon>
        <taxon>Stenosarchaea group</taxon>
        <taxon>Methanomicrobia</taxon>
        <taxon>Methanosarcinales</taxon>
        <taxon>Methermicoccaceae</taxon>
        <taxon>Methermicoccus</taxon>
    </lineage>
</organism>
<evidence type="ECO:0000256" key="12">
    <source>
        <dbReference type="ARBA" id="ARBA00022801"/>
    </source>
</evidence>
<feature type="domain" description="RNase H type-2" evidence="17">
    <location>
        <begin position="1"/>
        <end position="212"/>
    </location>
</feature>
<dbReference type="GO" id="GO:0032299">
    <property type="term" value="C:ribonuclease H2 complex"/>
    <property type="evidence" value="ECO:0007669"/>
    <property type="project" value="TreeGrafter"/>
</dbReference>
<reference evidence="18" key="1">
    <citation type="journal article" date="2020" name="bioRxiv">
        <title>A rank-normalized archaeal taxonomy based on genome phylogeny resolves widespread incomplete and uneven classifications.</title>
        <authorList>
            <person name="Rinke C."/>
            <person name="Chuvochina M."/>
            <person name="Mussig A.J."/>
            <person name="Chaumeil P.-A."/>
            <person name="Waite D.W."/>
            <person name="Whitman W.B."/>
            <person name="Parks D.H."/>
            <person name="Hugenholtz P."/>
        </authorList>
    </citation>
    <scope>NUCLEOTIDE SEQUENCE</scope>
    <source>
        <strain evidence="18">UBA12518</strain>
    </source>
</reference>
<dbReference type="HAMAP" id="MF_00052_A">
    <property type="entry name" value="RNase_HII_A"/>
    <property type="match status" value="1"/>
</dbReference>
<evidence type="ECO:0000256" key="4">
    <source>
        <dbReference type="ARBA" id="ARBA00004496"/>
    </source>
</evidence>
<dbReference type="InterPro" id="IPR023160">
    <property type="entry name" value="RNase_HII_hlx-loop-hlx_cap_dom"/>
</dbReference>
<dbReference type="InterPro" id="IPR036397">
    <property type="entry name" value="RNaseH_sf"/>
</dbReference>
<evidence type="ECO:0000256" key="6">
    <source>
        <dbReference type="ARBA" id="ARBA00012180"/>
    </source>
</evidence>
<evidence type="ECO:0000256" key="1">
    <source>
        <dbReference type="ARBA" id="ARBA00000077"/>
    </source>
</evidence>
<dbReference type="GO" id="GO:0030145">
    <property type="term" value="F:manganese ion binding"/>
    <property type="evidence" value="ECO:0007669"/>
    <property type="project" value="UniProtKB-UniRule"/>
</dbReference>
<gene>
    <name evidence="14" type="primary">rnhB</name>
    <name evidence="18" type="ORF">HA299_02175</name>
</gene>
<dbReference type="CDD" id="cd07180">
    <property type="entry name" value="RNase_HII_archaea_like"/>
    <property type="match status" value="1"/>
</dbReference>
<keyword evidence="8 14" id="KW-0963">Cytoplasm</keyword>
<dbReference type="EC" id="3.1.26.4" evidence="6 14"/>
<keyword evidence="9 14" id="KW-0540">Nuclease</keyword>
<dbReference type="PANTHER" id="PTHR10954:SF23">
    <property type="entry name" value="RIBONUCLEASE"/>
    <property type="match status" value="1"/>
</dbReference>
<evidence type="ECO:0000256" key="2">
    <source>
        <dbReference type="ARBA" id="ARBA00001946"/>
    </source>
</evidence>